<evidence type="ECO:0000256" key="4">
    <source>
        <dbReference type="ARBA" id="ARBA00022692"/>
    </source>
</evidence>
<dbReference type="GeneID" id="28738905"/>
<dbReference type="SUPFAM" id="SSF103506">
    <property type="entry name" value="Mitochondrial carrier"/>
    <property type="match status" value="1"/>
</dbReference>
<evidence type="ECO:0000256" key="9">
    <source>
        <dbReference type="ARBA" id="ARBA00023136"/>
    </source>
</evidence>
<name>A0A0N1P272_9EURO</name>
<feature type="repeat" description="Solcar" evidence="10">
    <location>
        <begin position="237"/>
        <end position="330"/>
    </location>
</feature>
<evidence type="ECO:0000256" key="2">
    <source>
        <dbReference type="ARBA" id="ARBA00006375"/>
    </source>
</evidence>
<keyword evidence="8" id="KW-0496">Mitochondrion</keyword>
<keyword evidence="9 10" id="KW-0472">Membrane</keyword>
<evidence type="ECO:0000256" key="5">
    <source>
        <dbReference type="ARBA" id="ARBA00022737"/>
    </source>
</evidence>
<evidence type="ECO:0000256" key="12">
    <source>
        <dbReference type="SAM" id="MobiDB-lite"/>
    </source>
</evidence>
<dbReference type="STRING" id="1664694.A0A0N1P272"/>
<feature type="repeat" description="Solcar" evidence="10">
    <location>
        <begin position="141"/>
        <end position="230"/>
    </location>
</feature>
<gene>
    <name evidence="13" type="ORF">AB675_6715</name>
</gene>
<evidence type="ECO:0000256" key="8">
    <source>
        <dbReference type="ARBA" id="ARBA00023128"/>
    </source>
</evidence>
<keyword evidence="3 11" id="KW-0813">Transport</keyword>
<dbReference type="PRINTS" id="PR00926">
    <property type="entry name" value="MITOCARRIER"/>
</dbReference>
<accession>A0A0N1P272</accession>
<proteinExistence type="inferred from homology"/>
<dbReference type="InterPro" id="IPR002067">
    <property type="entry name" value="MCP"/>
</dbReference>
<dbReference type="PROSITE" id="PS50920">
    <property type="entry name" value="SOLCAR"/>
    <property type="match status" value="3"/>
</dbReference>
<dbReference type="InterPro" id="IPR018108">
    <property type="entry name" value="MCP_transmembrane"/>
</dbReference>
<dbReference type="AlphaFoldDB" id="A0A0N1P272"/>
<dbReference type="EMBL" id="LFJN01000005">
    <property type="protein sequence ID" value="KPI43412.1"/>
    <property type="molecule type" value="Genomic_DNA"/>
</dbReference>
<evidence type="ECO:0000256" key="1">
    <source>
        <dbReference type="ARBA" id="ARBA00004448"/>
    </source>
</evidence>
<dbReference type="RefSeq" id="XP_018003375.1">
    <property type="nucleotide sequence ID" value="XM_018147025.1"/>
</dbReference>
<dbReference type="Gene3D" id="1.50.40.10">
    <property type="entry name" value="Mitochondrial carrier domain"/>
    <property type="match status" value="2"/>
</dbReference>
<evidence type="ECO:0000256" key="11">
    <source>
        <dbReference type="RuleBase" id="RU000488"/>
    </source>
</evidence>
<dbReference type="VEuPathDB" id="FungiDB:AB675_6715"/>
<evidence type="ECO:0000313" key="14">
    <source>
        <dbReference type="Proteomes" id="UP000038010"/>
    </source>
</evidence>
<dbReference type="PANTHER" id="PTHR45624:SF57">
    <property type="entry name" value="MITOCHONDRIAL SUBSTRATE CARRIER FAMILY PROTEIN L"/>
    <property type="match status" value="1"/>
</dbReference>
<keyword evidence="6" id="KW-0999">Mitochondrion inner membrane</keyword>
<feature type="repeat" description="Solcar" evidence="10">
    <location>
        <begin position="32"/>
        <end position="117"/>
    </location>
</feature>
<dbReference type="GO" id="GO:0005743">
    <property type="term" value="C:mitochondrial inner membrane"/>
    <property type="evidence" value="ECO:0007669"/>
    <property type="project" value="UniProtKB-SubCell"/>
</dbReference>
<organism evidence="13 14">
    <name type="scientific">Cyphellophora attinorum</name>
    <dbReference type="NCBI Taxonomy" id="1664694"/>
    <lineage>
        <taxon>Eukaryota</taxon>
        <taxon>Fungi</taxon>
        <taxon>Dikarya</taxon>
        <taxon>Ascomycota</taxon>
        <taxon>Pezizomycotina</taxon>
        <taxon>Eurotiomycetes</taxon>
        <taxon>Chaetothyriomycetidae</taxon>
        <taxon>Chaetothyriales</taxon>
        <taxon>Cyphellophoraceae</taxon>
        <taxon>Cyphellophora</taxon>
    </lineage>
</organism>
<keyword evidence="7" id="KW-1133">Transmembrane helix</keyword>
<evidence type="ECO:0000313" key="13">
    <source>
        <dbReference type="EMBL" id="KPI43412.1"/>
    </source>
</evidence>
<dbReference type="Pfam" id="PF00153">
    <property type="entry name" value="Mito_carr"/>
    <property type="match status" value="3"/>
</dbReference>
<comment type="caution">
    <text evidence="13">The sequence shown here is derived from an EMBL/GenBank/DDBJ whole genome shotgun (WGS) entry which is preliminary data.</text>
</comment>
<evidence type="ECO:0000256" key="10">
    <source>
        <dbReference type="PROSITE-ProRule" id="PRU00282"/>
    </source>
</evidence>
<protein>
    <submittedName>
        <fullName evidence="13">Mitochondrial substrate carrier family protein L</fullName>
    </submittedName>
</protein>
<dbReference type="InterPro" id="IPR050567">
    <property type="entry name" value="Mitochondrial_Carrier"/>
</dbReference>
<keyword evidence="5" id="KW-0677">Repeat</keyword>
<comment type="similarity">
    <text evidence="2 11">Belongs to the mitochondrial carrier (TC 2.A.29) family.</text>
</comment>
<keyword evidence="14" id="KW-1185">Reference proteome</keyword>
<evidence type="ECO:0000256" key="7">
    <source>
        <dbReference type="ARBA" id="ARBA00022989"/>
    </source>
</evidence>
<dbReference type="OrthoDB" id="193856at2759"/>
<dbReference type="PANTHER" id="PTHR45624">
    <property type="entry name" value="MITOCHONDRIAL BASIC AMINO ACIDS TRANSPORTER-RELATED"/>
    <property type="match status" value="1"/>
</dbReference>
<reference evidence="13 14" key="1">
    <citation type="submission" date="2015-06" db="EMBL/GenBank/DDBJ databases">
        <title>Draft genome of the ant-associated black yeast Phialophora attae CBS 131958.</title>
        <authorList>
            <person name="Moreno L.F."/>
            <person name="Stielow B.J."/>
            <person name="de Hoog S."/>
            <person name="Vicente V.A."/>
            <person name="Weiss V.A."/>
            <person name="de Vries M."/>
            <person name="Cruz L.M."/>
            <person name="Souza E.M."/>
        </authorList>
    </citation>
    <scope>NUCLEOTIDE SEQUENCE [LARGE SCALE GENOMIC DNA]</scope>
    <source>
        <strain evidence="13 14">CBS 131958</strain>
    </source>
</reference>
<sequence length="343" mass="37628">MPYSVIRHGQNYRSDSPPQVTVDEAPSAPSHERNYRGFIGGAVSGAAKLVVGHPFDLVKIRLQVSGKDQFTGPIDCLIKTVRREGPHALYKGVTPPMLGWMISDSVMLGSLTFYRKAILEHGYKQTTLSSKLSSTQISERLPTLGHAVAGMLAGWTVSVVACPIEQVKSRLQVQYAANKSQRFYSGPIDCANRIVRSHGLTGLYRGFTSSLAFRSFFFMWWGSYDIFSKAFKRTTISEPIGNFLAGGLSAQVFWLGAFPLDAIKARIMTDPMGGRLGDGVPKYNSMRSAASSIYQQGGLRGFYRGFVPCFLRAFPANGTALLAFEATMRWMDGATTSRGMSLM</sequence>
<evidence type="ECO:0000256" key="3">
    <source>
        <dbReference type="ARBA" id="ARBA00022448"/>
    </source>
</evidence>
<comment type="subcellular location">
    <subcellularLocation>
        <location evidence="1">Mitochondrion inner membrane</location>
        <topology evidence="1">Multi-pass membrane protein</topology>
    </subcellularLocation>
</comment>
<dbReference type="GO" id="GO:1990575">
    <property type="term" value="P:mitochondrial L-ornithine transmembrane transport"/>
    <property type="evidence" value="ECO:0007669"/>
    <property type="project" value="TreeGrafter"/>
</dbReference>
<evidence type="ECO:0000256" key="6">
    <source>
        <dbReference type="ARBA" id="ARBA00022792"/>
    </source>
</evidence>
<keyword evidence="4 10" id="KW-0812">Transmembrane</keyword>
<dbReference type="InterPro" id="IPR023395">
    <property type="entry name" value="MCP_dom_sf"/>
</dbReference>
<feature type="region of interest" description="Disordered" evidence="12">
    <location>
        <begin position="1"/>
        <end position="29"/>
    </location>
</feature>
<dbReference type="GO" id="GO:0000064">
    <property type="term" value="F:L-ornithine transmembrane transporter activity"/>
    <property type="evidence" value="ECO:0007669"/>
    <property type="project" value="TreeGrafter"/>
</dbReference>
<dbReference type="Proteomes" id="UP000038010">
    <property type="component" value="Unassembled WGS sequence"/>
</dbReference>